<evidence type="ECO:0000256" key="1">
    <source>
        <dbReference type="SAM" id="Coils"/>
    </source>
</evidence>
<dbReference type="HOGENOM" id="CLU_1849577_0_0_1"/>
<evidence type="ECO:0000256" key="2">
    <source>
        <dbReference type="SAM" id="MobiDB-lite"/>
    </source>
</evidence>
<dbReference type="AlphaFoldDB" id="H2ZDY8"/>
<sequence length="139" mass="15240">PLADFVPCDEVPSIDLSAWIDCCSDCADSGSFETLSGHIRSQSRSKRSARKPHNHRRRNDRHNGTAADSTETPLALHQPPVNDPPPAHVGVEKLTNIETERVPVGSVDKLMSVIGRLESKIAELQGKVQTLEQKLDNRG</sequence>
<reference evidence="3" key="3">
    <citation type="submission" date="2025-09" db="UniProtKB">
        <authorList>
            <consortium name="Ensembl"/>
        </authorList>
    </citation>
    <scope>IDENTIFICATION</scope>
</reference>
<keyword evidence="4" id="KW-1185">Reference proteome</keyword>
<reference evidence="3" key="2">
    <citation type="submission" date="2025-08" db="UniProtKB">
        <authorList>
            <consortium name="Ensembl"/>
        </authorList>
    </citation>
    <scope>IDENTIFICATION</scope>
</reference>
<organism evidence="3 4">
    <name type="scientific">Ciona savignyi</name>
    <name type="common">Pacific transparent sea squirt</name>
    <dbReference type="NCBI Taxonomy" id="51511"/>
    <lineage>
        <taxon>Eukaryota</taxon>
        <taxon>Metazoa</taxon>
        <taxon>Chordata</taxon>
        <taxon>Tunicata</taxon>
        <taxon>Ascidiacea</taxon>
        <taxon>Phlebobranchia</taxon>
        <taxon>Cionidae</taxon>
        <taxon>Ciona</taxon>
    </lineage>
</organism>
<feature type="region of interest" description="Disordered" evidence="2">
    <location>
        <begin position="36"/>
        <end position="90"/>
    </location>
</feature>
<evidence type="ECO:0000313" key="3">
    <source>
        <dbReference type="Ensembl" id="ENSCSAVP00000015804.1"/>
    </source>
</evidence>
<feature type="coiled-coil region" evidence="1">
    <location>
        <begin position="107"/>
        <end position="134"/>
    </location>
</feature>
<reference evidence="4" key="1">
    <citation type="submission" date="2003-08" db="EMBL/GenBank/DDBJ databases">
        <authorList>
            <person name="Birren B."/>
            <person name="Nusbaum C."/>
            <person name="Abebe A."/>
            <person name="Abouelleil A."/>
            <person name="Adekoya E."/>
            <person name="Ait-zahra M."/>
            <person name="Allen N."/>
            <person name="Allen T."/>
            <person name="An P."/>
            <person name="Anderson M."/>
            <person name="Anderson S."/>
            <person name="Arachchi H."/>
            <person name="Armbruster J."/>
            <person name="Bachantsang P."/>
            <person name="Baldwin J."/>
            <person name="Barry A."/>
            <person name="Bayul T."/>
            <person name="Blitshsteyn B."/>
            <person name="Bloom T."/>
            <person name="Blye J."/>
            <person name="Boguslavskiy L."/>
            <person name="Borowsky M."/>
            <person name="Boukhgalter B."/>
            <person name="Brunache A."/>
            <person name="Butler J."/>
            <person name="Calixte N."/>
            <person name="Calvo S."/>
            <person name="Camarata J."/>
            <person name="Campo K."/>
            <person name="Chang J."/>
            <person name="Cheshatsang Y."/>
            <person name="Citroen M."/>
            <person name="Collymore A."/>
            <person name="Considine T."/>
            <person name="Cook A."/>
            <person name="Cooke P."/>
            <person name="Corum B."/>
            <person name="Cuomo C."/>
            <person name="David R."/>
            <person name="Dawoe T."/>
            <person name="Degray S."/>
            <person name="Dodge S."/>
            <person name="Dooley K."/>
            <person name="Dorje P."/>
            <person name="Dorjee K."/>
            <person name="Dorris L."/>
            <person name="Duffey N."/>
            <person name="Dupes A."/>
            <person name="Elkins T."/>
            <person name="Engels R."/>
            <person name="Erickson J."/>
            <person name="Farina A."/>
            <person name="Faro S."/>
            <person name="Ferreira P."/>
            <person name="Fischer H."/>
            <person name="Fitzgerald M."/>
            <person name="Foley K."/>
            <person name="Gage D."/>
            <person name="Galagan J."/>
            <person name="Gearin G."/>
            <person name="Gnerre S."/>
            <person name="Gnirke A."/>
            <person name="Goyette A."/>
            <person name="Graham J."/>
            <person name="Grandbois E."/>
            <person name="Gyaltsen K."/>
            <person name="Hafez N."/>
            <person name="Hagopian D."/>
            <person name="Hagos B."/>
            <person name="Hall J."/>
            <person name="Hatcher B."/>
            <person name="Heller A."/>
            <person name="Higgins H."/>
            <person name="Honan T."/>
            <person name="Horn A."/>
            <person name="Houde N."/>
            <person name="Hughes L."/>
            <person name="Hulme W."/>
            <person name="Husby E."/>
            <person name="Iliev I."/>
            <person name="Jaffe D."/>
            <person name="Jones C."/>
            <person name="Kamal M."/>
            <person name="Kamat A."/>
            <person name="Kamvysselis M."/>
            <person name="Karlsson E."/>
            <person name="Kells C."/>
            <person name="Kieu A."/>
            <person name="Kisner P."/>
            <person name="Kodira C."/>
            <person name="Kulbokas E."/>
            <person name="Labutti K."/>
            <person name="Lama D."/>
            <person name="Landers T."/>
            <person name="Leger J."/>
            <person name="Levine S."/>
            <person name="Lewis D."/>
            <person name="Lewis T."/>
            <person name="Lindblad-toh K."/>
            <person name="Liu X."/>
            <person name="Lokyitsang T."/>
            <person name="Lokyitsang Y."/>
            <person name="Lucien O."/>
            <person name="Lui A."/>
            <person name="Ma L.J."/>
            <person name="Mabbitt R."/>
            <person name="Macdonald J."/>
            <person name="Maclean C."/>
            <person name="Major J."/>
            <person name="Manning J."/>
            <person name="Marabella R."/>
            <person name="Maru K."/>
            <person name="Matthews C."/>
            <person name="Mauceli E."/>
            <person name="Mccarthy M."/>
            <person name="Mcdonough S."/>
            <person name="Mcghee T."/>
            <person name="Meldrim J."/>
            <person name="Meneus L."/>
            <person name="Mesirov J."/>
            <person name="Mihalev A."/>
            <person name="Mihova T."/>
            <person name="Mikkelsen T."/>
            <person name="Mlenga V."/>
            <person name="Moru K."/>
            <person name="Mozes J."/>
            <person name="Mulrain L."/>
            <person name="Munson G."/>
            <person name="Naylor J."/>
            <person name="Newes C."/>
            <person name="Nguyen C."/>
            <person name="Nguyen N."/>
            <person name="Nguyen T."/>
            <person name="Nicol R."/>
            <person name="Nielsen C."/>
            <person name="Nizzari M."/>
            <person name="Norbu C."/>
            <person name="Norbu N."/>
            <person name="O'donnell P."/>
            <person name="Okoawo O."/>
            <person name="O'leary S."/>
            <person name="Omotosho B."/>
            <person name="O'neill K."/>
            <person name="Osman S."/>
            <person name="Parker S."/>
            <person name="Perrin D."/>
            <person name="Phunkhang P."/>
            <person name="Piqani B."/>
            <person name="Purcell S."/>
            <person name="Rachupka T."/>
            <person name="Ramasamy U."/>
            <person name="Rameau R."/>
            <person name="Ray V."/>
            <person name="Raymond C."/>
            <person name="Retta R."/>
            <person name="Richardson S."/>
            <person name="Rise C."/>
            <person name="Rodriguez J."/>
            <person name="Rogers J."/>
            <person name="Rogov P."/>
            <person name="Rutman M."/>
            <person name="Schupbach R."/>
            <person name="Seaman C."/>
            <person name="Settipalli S."/>
            <person name="Sharpe T."/>
            <person name="Sheridan J."/>
            <person name="Sherpa N."/>
            <person name="Shi J."/>
            <person name="Smirnov S."/>
            <person name="Smith C."/>
            <person name="Sougnez C."/>
            <person name="Spencer B."/>
            <person name="Stalker J."/>
            <person name="Stange-thomann N."/>
            <person name="Stavropoulos S."/>
            <person name="Stetson K."/>
            <person name="Stone C."/>
            <person name="Stone S."/>
            <person name="Stubbs M."/>
            <person name="Talamas J."/>
            <person name="Tchuinga P."/>
            <person name="Tenzing P."/>
            <person name="Tesfaye S."/>
            <person name="Theodore J."/>
            <person name="Thoulutsang Y."/>
            <person name="Topham K."/>
            <person name="Towey S."/>
            <person name="Tsamla T."/>
            <person name="Tsomo N."/>
            <person name="Vallee D."/>
            <person name="Vassiliev H."/>
            <person name="Venkataraman V."/>
            <person name="Vinson J."/>
            <person name="Vo A."/>
            <person name="Wade C."/>
            <person name="Wang S."/>
            <person name="Wangchuk T."/>
            <person name="Wangdi T."/>
            <person name="Whittaker C."/>
            <person name="Wilkinson J."/>
            <person name="Wu Y."/>
            <person name="Wyman D."/>
            <person name="Yadav S."/>
            <person name="Yang S."/>
            <person name="Yang X."/>
            <person name="Yeager S."/>
            <person name="Yee E."/>
            <person name="Young G."/>
            <person name="Zainoun J."/>
            <person name="Zembeck L."/>
            <person name="Zimmer A."/>
            <person name="Zody M."/>
            <person name="Lander E."/>
        </authorList>
    </citation>
    <scope>NUCLEOTIDE SEQUENCE [LARGE SCALE GENOMIC DNA]</scope>
</reference>
<dbReference type="Proteomes" id="UP000007875">
    <property type="component" value="Unassembled WGS sequence"/>
</dbReference>
<keyword evidence="1" id="KW-0175">Coiled coil</keyword>
<dbReference type="GeneTree" id="ENSGT00940000168557"/>
<proteinExistence type="predicted"/>
<accession>H2ZDY8</accession>
<protein>
    <submittedName>
        <fullName evidence="3">Uncharacterized protein</fullName>
    </submittedName>
</protein>
<name>H2ZDY8_CIOSA</name>
<evidence type="ECO:0000313" key="4">
    <source>
        <dbReference type="Proteomes" id="UP000007875"/>
    </source>
</evidence>
<dbReference type="Ensembl" id="ENSCSAVT00000015983.1">
    <property type="protein sequence ID" value="ENSCSAVP00000015804.1"/>
    <property type="gene ID" value="ENSCSAVG00000009287.1"/>
</dbReference>
<feature type="compositionally biased region" description="Basic residues" evidence="2">
    <location>
        <begin position="41"/>
        <end position="60"/>
    </location>
</feature>